<dbReference type="VEuPathDB" id="GiardiaDB:DHA2_151229"/>
<dbReference type="AlphaFoldDB" id="V6TD32"/>
<sequence>MTLSAWSRLGFCFARCITPMGTLPENIFMIVSSIVDRCIGLFEDDPLQGLGLSHQTAGPGSTARAVDLLEIRKTPGLLLTDDQIRAAVRVKRRCSVAGCSRITMPLATVCKYHLAGSGAAVFGSCGYPGCTAPVANMKILSMDQDALCPIHAGAPLLQNSDERQQNANRVFQKQSGSSSCQLDTLIMGTCDKLVRHYARDRDLFSVFGHPSEAPEVSICCNEMATRVVPINGEHATACVESMVNQIQHLCAGLQLEE</sequence>
<evidence type="ECO:0000313" key="1">
    <source>
        <dbReference type="EMBL" id="ESU36818.1"/>
    </source>
</evidence>
<reference evidence="2" key="1">
    <citation type="submission" date="2012-02" db="EMBL/GenBank/DDBJ databases">
        <title>Genome sequencing of Giardia lamblia Genotypes A2 and B isolates (DH and GS) and comparative analysis with the genomes of Genotypes A1 and E (WB and Pig).</title>
        <authorList>
            <person name="Adam R."/>
            <person name="Dahlstrom E."/>
            <person name="Martens C."/>
            <person name="Bruno D."/>
            <person name="Barbian K."/>
            <person name="Porcella S.F."/>
            <person name="Nash T."/>
        </authorList>
    </citation>
    <scope>NUCLEOTIDE SEQUENCE</scope>
    <source>
        <strain evidence="2">DH</strain>
    </source>
</reference>
<dbReference type="Proteomes" id="UP000018320">
    <property type="component" value="Unassembled WGS sequence"/>
</dbReference>
<reference evidence="1 2" key="2">
    <citation type="journal article" date="2013" name="Genome Biol. Evol.">
        <title>Genome sequencing of Giardia lamblia genotypes A2 and B isolates (DH and GS) and comparative analysis with the genomes of genotypes A1 and E (WB and Pig).</title>
        <authorList>
            <person name="Adam R.D."/>
            <person name="Dahlstrom E.W."/>
            <person name="Martens C.A."/>
            <person name="Bruno D.P."/>
            <person name="Barbian K.D."/>
            <person name="Ricklefs S.M."/>
            <person name="Hernandez M.M."/>
            <person name="Narla N.P."/>
            <person name="Patel R.B."/>
            <person name="Porcella S.F."/>
            <person name="Nash T.E."/>
        </authorList>
    </citation>
    <scope>NUCLEOTIDE SEQUENCE [LARGE SCALE GENOMIC DNA]</scope>
    <source>
        <strain evidence="1 2">DH</strain>
    </source>
</reference>
<proteinExistence type="predicted"/>
<dbReference type="VEuPathDB" id="GiardiaDB:QR46_0957"/>
<accession>V6TD32</accession>
<evidence type="ECO:0000313" key="2">
    <source>
        <dbReference type="Proteomes" id="UP000018320"/>
    </source>
</evidence>
<dbReference type="EMBL" id="AHGT01000039">
    <property type="protein sequence ID" value="ESU36818.1"/>
    <property type="molecule type" value="Genomic_DNA"/>
</dbReference>
<protein>
    <submittedName>
        <fullName evidence="1">Uncharacterized protein</fullName>
    </submittedName>
</protein>
<dbReference type="VEuPathDB" id="GiardiaDB:GL50803_0015034"/>
<comment type="caution">
    <text evidence="1">The sequence shown here is derived from an EMBL/GenBank/DDBJ whole genome shotgun (WGS) entry which is preliminary data.</text>
</comment>
<name>V6TD32_GIAIN</name>
<dbReference type="VEuPathDB" id="GiardiaDB:GL50581_1536"/>
<organism evidence="1 2">
    <name type="scientific">Giardia intestinalis</name>
    <name type="common">Giardia lamblia</name>
    <dbReference type="NCBI Taxonomy" id="5741"/>
    <lineage>
        <taxon>Eukaryota</taxon>
        <taxon>Metamonada</taxon>
        <taxon>Diplomonadida</taxon>
        <taxon>Hexamitidae</taxon>
        <taxon>Giardiinae</taxon>
        <taxon>Giardia</taxon>
    </lineage>
</organism>
<gene>
    <name evidence="1" type="ORF">DHA2_151229</name>
</gene>